<keyword evidence="6 8" id="KW-0472">Membrane</keyword>
<sequence length="736" mass="83658">MASHNLLLYLLPPVLCFLARISNSHAYENPSSSSTSNSRMFTFPCSGKIKTCNASLYHINNGIPQEQIASLYSVNTTQLKPILHSRDQVDYLITVPCSCENIDVNTSGYFYDTSYLVQPNDSFYDVSNRFYSGQRMNTMLTQNPSYIDVGWVLYVPMEKNGLPHAHMKGISRREWFIVIGILSAATLLSMITLTIILLRRKKSRQNIEEDPKTASKVLSYSNRNYSFQNKLLKEQFEDATGFESERPVIFSLEEVEKATDNFDESQIIGRGGYGSVFLGMLGGQIDLDAAKGIEYIHDHTKARYVHRDIKTSNILLDVGLRAKVADFGLAKLVERSNEEEMIATRLELQVTSKTDVFTFGVVLTELITGQQALSLDNREPTKLKSLITVVYNIFKDDDRETALEEVIDGNLRGSYPLEDVYKEGYSGGLCLFWKADVVISILSYSRFYIDTTVESFNGKLWRLTGFYGHPNSSQHIHGWTLLRRLAGVNFQKSTVCFSKQIAARDREVMADILEMEIVESHLKYLGLPCATSRSKCVLFSDIKDRVWKKISSWSHRFFLSGGREVLLKAVIQAIPVYSMNLFKLSASLISDLHPLCARFWWSGGVSKMKMHWRSWEFLCKARIDGDNMGKGEFELLCVSWWRIWFGRNPFFHSSVLLQVNDIFEWCVEFLKDYQQPKVGANGRAQLNIRSVSWRLPPPGFSKINMDTALNSQVKCSSMGVVIQDTAVVLWLLCAGM</sequence>
<dbReference type="InterPro" id="IPR000719">
    <property type="entry name" value="Prot_kinase_dom"/>
</dbReference>
<dbReference type="PROSITE" id="PS00108">
    <property type="entry name" value="PROTEIN_KINASE_ST"/>
    <property type="match status" value="1"/>
</dbReference>
<keyword evidence="5 8" id="KW-1133">Transmembrane helix</keyword>
<feature type="chain" id="PRO_5042024624" description="Protein kinase domain-containing protein" evidence="9">
    <location>
        <begin position="27"/>
        <end position="736"/>
    </location>
</feature>
<evidence type="ECO:0000256" key="7">
    <source>
        <dbReference type="ARBA" id="ARBA00023157"/>
    </source>
</evidence>
<keyword evidence="7" id="KW-1015">Disulfide bond</keyword>
<organism evidence="11 12">
    <name type="scientific">Dipteronia dyeriana</name>
    <dbReference type="NCBI Taxonomy" id="168575"/>
    <lineage>
        <taxon>Eukaryota</taxon>
        <taxon>Viridiplantae</taxon>
        <taxon>Streptophyta</taxon>
        <taxon>Embryophyta</taxon>
        <taxon>Tracheophyta</taxon>
        <taxon>Spermatophyta</taxon>
        <taxon>Magnoliopsida</taxon>
        <taxon>eudicotyledons</taxon>
        <taxon>Gunneridae</taxon>
        <taxon>Pentapetalae</taxon>
        <taxon>rosids</taxon>
        <taxon>malvids</taxon>
        <taxon>Sapindales</taxon>
        <taxon>Sapindaceae</taxon>
        <taxon>Hippocastanoideae</taxon>
        <taxon>Acereae</taxon>
        <taxon>Dipteronia</taxon>
    </lineage>
</organism>
<protein>
    <recommendedName>
        <fullName evidence="10">Protein kinase domain-containing protein</fullName>
    </recommendedName>
</protein>
<dbReference type="Gene3D" id="1.10.510.10">
    <property type="entry name" value="Transferase(Phosphotransferase) domain 1"/>
    <property type="match status" value="1"/>
</dbReference>
<accession>A0AAD9WL53</accession>
<keyword evidence="12" id="KW-1185">Reference proteome</keyword>
<evidence type="ECO:0000256" key="6">
    <source>
        <dbReference type="ARBA" id="ARBA00023136"/>
    </source>
</evidence>
<dbReference type="GO" id="GO:0005524">
    <property type="term" value="F:ATP binding"/>
    <property type="evidence" value="ECO:0007669"/>
    <property type="project" value="InterPro"/>
</dbReference>
<evidence type="ECO:0000256" key="2">
    <source>
        <dbReference type="ARBA" id="ARBA00022475"/>
    </source>
</evidence>
<dbReference type="GO" id="GO:0045087">
    <property type="term" value="P:innate immune response"/>
    <property type="evidence" value="ECO:0007669"/>
    <property type="project" value="InterPro"/>
</dbReference>
<dbReference type="AlphaFoldDB" id="A0AAD9WL53"/>
<dbReference type="InterPro" id="IPR044812">
    <property type="entry name" value="CERK1/LYK3-like"/>
</dbReference>
<name>A0AAD9WL53_9ROSI</name>
<dbReference type="InterPro" id="IPR011009">
    <property type="entry name" value="Kinase-like_dom_sf"/>
</dbReference>
<evidence type="ECO:0000256" key="9">
    <source>
        <dbReference type="SAM" id="SignalP"/>
    </source>
</evidence>
<dbReference type="PANTHER" id="PTHR46204:SF8">
    <property type="entry name" value="PROTEIN KINASE DOMAIN-CONTAINING PROTEIN"/>
    <property type="match status" value="1"/>
</dbReference>
<dbReference type="GO" id="GO:0005886">
    <property type="term" value="C:plasma membrane"/>
    <property type="evidence" value="ECO:0007669"/>
    <property type="project" value="UniProtKB-SubCell"/>
</dbReference>
<proteinExistence type="predicted"/>
<feature type="domain" description="Protein kinase" evidence="10">
    <location>
        <begin position="124"/>
        <end position="426"/>
    </location>
</feature>
<gene>
    <name evidence="11" type="ORF">Ddye_030056</name>
</gene>
<dbReference type="Pfam" id="PF00069">
    <property type="entry name" value="Pkinase"/>
    <property type="match status" value="1"/>
</dbReference>
<dbReference type="InterPro" id="IPR008271">
    <property type="entry name" value="Ser/Thr_kinase_AS"/>
</dbReference>
<feature type="signal peptide" evidence="9">
    <location>
        <begin position="1"/>
        <end position="26"/>
    </location>
</feature>
<dbReference type="SUPFAM" id="SSF56112">
    <property type="entry name" value="Protein kinase-like (PK-like)"/>
    <property type="match status" value="1"/>
</dbReference>
<comment type="caution">
    <text evidence="11">The sequence shown here is derived from an EMBL/GenBank/DDBJ whole genome shotgun (WGS) entry which is preliminary data.</text>
</comment>
<dbReference type="GO" id="GO:0019199">
    <property type="term" value="F:transmembrane receptor protein kinase activity"/>
    <property type="evidence" value="ECO:0007669"/>
    <property type="project" value="InterPro"/>
</dbReference>
<evidence type="ECO:0000256" key="3">
    <source>
        <dbReference type="ARBA" id="ARBA00022692"/>
    </source>
</evidence>
<feature type="transmembrane region" description="Helical" evidence="8">
    <location>
        <begin position="175"/>
        <end position="198"/>
    </location>
</feature>
<evidence type="ECO:0000256" key="4">
    <source>
        <dbReference type="ARBA" id="ARBA00022729"/>
    </source>
</evidence>
<evidence type="ECO:0000256" key="1">
    <source>
        <dbReference type="ARBA" id="ARBA00004162"/>
    </source>
</evidence>
<comment type="subcellular location">
    <subcellularLocation>
        <location evidence="1">Cell membrane</location>
        <topology evidence="1">Single-pass membrane protein</topology>
    </subcellularLocation>
</comment>
<evidence type="ECO:0000256" key="5">
    <source>
        <dbReference type="ARBA" id="ARBA00022989"/>
    </source>
</evidence>
<evidence type="ECO:0000256" key="8">
    <source>
        <dbReference type="SAM" id="Phobius"/>
    </source>
</evidence>
<keyword evidence="4 9" id="KW-0732">Signal</keyword>
<dbReference type="EMBL" id="JANJYI010000009">
    <property type="protein sequence ID" value="KAK2635264.1"/>
    <property type="molecule type" value="Genomic_DNA"/>
</dbReference>
<keyword evidence="3 8" id="KW-0812">Transmembrane</keyword>
<evidence type="ECO:0000259" key="10">
    <source>
        <dbReference type="PROSITE" id="PS50011"/>
    </source>
</evidence>
<dbReference type="PANTHER" id="PTHR46204">
    <property type="entry name" value="CHITIN ELICITOR RECEPTOR KINASE 1-RELATED"/>
    <property type="match status" value="1"/>
</dbReference>
<evidence type="ECO:0000313" key="11">
    <source>
        <dbReference type="EMBL" id="KAK2635264.1"/>
    </source>
</evidence>
<reference evidence="11" key="1">
    <citation type="journal article" date="2023" name="Plant J.">
        <title>Genome sequences and population genomics provide insights into the demographic history, inbreeding, and mutation load of two 'living fossil' tree species of Dipteronia.</title>
        <authorList>
            <person name="Feng Y."/>
            <person name="Comes H.P."/>
            <person name="Chen J."/>
            <person name="Zhu S."/>
            <person name="Lu R."/>
            <person name="Zhang X."/>
            <person name="Li P."/>
            <person name="Qiu J."/>
            <person name="Olsen K.M."/>
            <person name="Qiu Y."/>
        </authorList>
    </citation>
    <scope>NUCLEOTIDE SEQUENCE</scope>
    <source>
        <strain evidence="11">KIB01</strain>
    </source>
</reference>
<dbReference type="SMART" id="SM00220">
    <property type="entry name" value="S_TKc"/>
    <property type="match status" value="1"/>
</dbReference>
<dbReference type="Proteomes" id="UP001280121">
    <property type="component" value="Unassembled WGS sequence"/>
</dbReference>
<keyword evidence="2" id="KW-1003">Cell membrane</keyword>
<dbReference type="PROSITE" id="PS50011">
    <property type="entry name" value="PROTEIN_KINASE_DOM"/>
    <property type="match status" value="1"/>
</dbReference>
<evidence type="ECO:0000313" key="12">
    <source>
        <dbReference type="Proteomes" id="UP001280121"/>
    </source>
</evidence>